<evidence type="ECO:0000313" key="3">
    <source>
        <dbReference type="EMBL" id="KAJ0406734.1"/>
    </source>
</evidence>
<evidence type="ECO:0000256" key="2">
    <source>
        <dbReference type="SAM" id="Phobius"/>
    </source>
</evidence>
<feature type="transmembrane region" description="Helical" evidence="2">
    <location>
        <begin position="43"/>
        <end position="62"/>
    </location>
</feature>
<dbReference type="Proteomes" id="UP001209570">
    <property type="component" value="Unassembled WGS sequence"/>
</dbReference>
<evidence type="ECO:0000256" key="1">
    <source>
        <dbReference type="SAM" id="MobiDB-lite"/>
    </source>
</evidence>
<sequence length="206" mass="22063">MPFTSEDLKPLVRLVSAITGLGLLALACAGFDHLNRSSGSVEGKASFGCMCVLGVIFGALLFLGETKWELFFFFFGFMRYRVGRAIVFCVAGIMIAIIGKNMNDQCRCQSYVLLIIEGVACLGCAALQIAGIFLFGNNTTSLGSSSSRASQSTRTNNTSNPEASTYTPPSPVASTKKADVKTFHPVSPAENPHNDDGNVLPTWMRS</sequence>
<dbReference type="AlphaFoldDB" id="A0AAD5LMR3"/>
<reference evidence="3" key="1">
    <citation type="submission" date="2021-12" db="EMBL/GenBank/DDBJ databases">
        <title>Prjna785345.</title>
        <authorList>
            <person name="Rujirawat T."/>
            <person name="Krajaejun T."/>
        </authorList>
    </citation>
    <scope>NUCLEOTIDE SEQUENCE</scope>
    <source>
        <strain evidence="3">Pi057C3</strain>
    </source>
</reference>
<keyword evidence="2" id="KW-0472">Membrane</keyword>
<comment type="caution">
    <text evidence="3">The sequence shown here is derived from an EMBL/GenBank/DDBJ whole genome shotgun (WGS) entry which is preliminary data.</text>
</comment>
<feature type="transmembrane region" description="Helical" evidence="2">
    <location>
        <begin position="82"/>
        <end position="99"/>
    </location>
</feature>
<evidence type="ECO:0008006" key="5">
    <source>
        <dbReference type="Google" id="ProtNLM"/>
    </source>
</evidence>
<feature type="compositionally biased region" description="Low complexity" evidence="1">
    <location>
        <begin position="144"/>
        <end position="160"/>
    </location>
</feature>
<protein>
    <recommendedName>
        <fullName evidence="5">Transmembrane protein</fullName>
    </recommendedName>
</protein>
<accession>A0AAD5LMR3</accession>
<keyword evidence="2" id="KW-1133">Transmembrane helix</keyword>
<gene>
    <name evidence="3" type="ORF">P43SY_004559</name>
</gene>
<proteinExistence type="predicted"/>
<name>A0AAD5LMR3_PYTIN</name>
<feature type="region of interest" description="Disordered" evidence="1">
    <location>
        <begin position="144"/>
        <end position="206"/>
    </location>
</feature>
<dbReference type="EMBL" id="JAKCXM010000029">
    <property type="protein sequence ID" value="KAJ0406734.1"/>
    <property type="molecule type" value="Genomic_DNA"/>
</dbReference>
<organism evidence="3 4">
    <name type="scientific">Pythium insidiosum</name>
    <name type="common">Pythiosis disease agent</name>
    <dbReference type="NCBI Taxonomy" id="114742"/>
    <lineage>
        <taxon>Eukaryota</taxon>
        <taxon>Sar</taxon>
        <taxon>Stramenopiles</taxon>
        <taxon>Oomycota</taxon>
        <taxon>Peronosporomycetes</taxon>
        <taxon>Pythiales</taxon>
        <taxon>Pythiaceae</taxon>
        <taxon>Pythium</taxon>
    </lineage>
</organism>
<evidence type="ECO:0000313" key="4">
    <source>
        <dbReference type="Proteomes" id="UP001209570"/>
    </source>
</evidence>
<keyword evidence="2" id="KW-0812">Transmembrane</keyword>
<feature type="transmembrane region" description="Helical" evidence="2">
    <location>
        <begin position="111"/>
        <end position="136"/>
    </location>
</feature>
<keyword evidence="4" id="KW-1185">Reference proteome</keyword>
<feature type="transmembrane region" description="Helical" evidence="2">
    <location>
        <begin position="12"/>
        <end position="31"/>
    </location>
</feature>